<feature type="region of interest" description="Disordered" evidence="1">
    <location>
        <begin position="1"/>
        <end position="22"/>
    </location>
</feature>
<organism evidence="2 3">
    <name type="scientific">Solanum tuberosum</name>
    <name type="common">Potato</name>
    <dbReference type="NCBI Taxonomy" id="4113"/>
    <lineage>
        <taxon>Eukaryota</taxon>
        <taxon>Viridiplantae</taxon>
        <taxon>Streptophyta</taxon>
        <taxon>Embryophyta</taxon>
        <taxon>Tracheophyta</taxon>
        <taxon>Spermatophyta</taxon>
        <taxon>Magnoliopsida</taxon>
        <taxon>eudicotyledons</taxon>
        <taxon>Gunneridae</taxon>
        <taxon>Pentapetalae</taxon>
        <taxon>asterids</taxon>
        <taxon>lamiids</taxon>
        <taxon>Solanales</taxon>
        <taxon>Solanaceae</taxon>
        <taxon>Solanoideae</taxon>
        <taxon>Solaneae</taxon>
        <taxon>Solanum</taxon>
    </lineage>
</organism>
<protein>
    <submittedName>
        <fullName evidence="2">Uncharacterized protein</fullName>
    </submittedName>
</protein>
<evidence type="ECO:0000313" key="3">
    <source>
        <dbReference type="Proteomes" id="UP000826656"/>
    </source>
</evidence>
<proteinExistence type="predicted"/>
<reference evidence="2 3" key="1">
    <citation type="journal article" date="2021" name="bioRxiv">
        <title>Chromosome-scale and haplotype-resolved genome assembly of a tetraploid potato cultivar.</title>
        <authorList>
            <person name="Sun H."/>
            <person name="Jiao W.-B."/>
            <person name="Krause K."/>
            <person name="Campoy J.A."/>
            <person name="Goel M."/>
            <person name="Folz-Donahue K."/>
            <person name="Kukat C."/>
            <person name="Huettel B."/>
            <person name="Schneeberger K."/>
        </authorList>
    </citation>
    <scope>NUCLEOTIDE SEQUENCE [LARGE SCALE GENOMIC DNA]</scope>
    <source>
        <strain evidence="2">SolTubOtavaFocal</strain>
        <tissue evidence="2">Leaves</tissue>
    </source>
</reference>
<keyword evidence="3" id="KW-1185">Reference proteome</keyword>
<dbReference type="EMBL" id="JAIVGD010000003">
    <property type="protein sequence ID" value="KAH0777467.1"/>
    <property type="molecule type" value="Genomic_DNA"/>
</dbReference>
<evidence type="ECO:0000256" key="1">
    <source>
        <dbReference type="SAM" id="MobiDB-lite"/>
    </source>
</evidence>
<gene>
    <name evidence="2" type="ORF">KY290_008878</name>
</gene>
<comment type="caution">
    <text evidence="2">The sequence shown here is derived from an EMBL/GenBank/DDBJ whole genome shotgun (WGS) entry which is preliminary data.</text>
</comment>
<dbReference type="Proteomes" id="UP000826656">
    <property type="component" value="Unassembled WGS sequence"/>
</dbReference>
<evidence type="ECO:0000313" key="2">
    <source>
        <dbReference type="EMBL" id="KAH0777467.1"/>
    </source>
</evidence>
<accession>A0ABQ7WCC7</accession>
<sequence length="100" mass="11254">MEPVGPHGQNGPFSRSIDPRAGRPLRPYLWCQLDVTGKTAHFQGQMIPGNYEVIIAKILPGSPLRPYLWSQFALTAKMTHFQGQMIPGAEFRPHFCKSFT</sequence>
<name>A0ABQ7WCC7_SOLTU</name>